<dbReference type="NCBIfam" id="TIGR00231">
    <property type="entry name" value="small_GTP"/>
    <property type="match status" value="1"/>
</dbReference>
<dbReference type="InterPro" id="IPR005517">
    <property type="entry name" value="Transl_elong_EFG/EF2_IV"/>
</dbReference>
<comment type="caution">
    <text evidence="5">The sequence shown here is derived from an EMBL/GenBank/DDBJ whole genome shotgun (WGS) entry which is preliminary data.</text>
</comment>
<keyword evidence="1" id="KW-0547">Nucleotide-binding</keyword>
<keyword evidence="3" id="KW-0342">GTP-binding</keyword>
<dbReference type="AlphaFoldDB" id="A0A0R1UBV7"/>
<reference evidence="5 6" key="1">
    <citation type="journal article" date="2015" name="Genome Announc.">
        <title>Expanding the biotechnology potential of lactobacilli through comparative genomics of 213 strains and associated genera.</title>
        <authorList>
            <person name="Sun Z."/>
            <person name="Harris H.M."/>
            <person name="McCann A."/>
            <person name="Guo C."/>
            <person name="Argimon S."/>
            <person name="Zhang W."/>
            <person name="Yang X."/>
            <person name="Jeffery I.B."/>
            <person name="Cooney J.C."/>
            <person name="Kagawa T.F."/>
            <person name="Liu W."/>
            <person name="Song Y."/>
            <person name="Salvetti E."/>
            <person name="Wrobel A."/>
            <person name="Rasinkangas P."/>
            <person name="Parkhill J."/>
            <person name="Rea M.C."/>
            <person name="O'Sullivan O."/>
            <person name="Ritari J."/>
            <person name="Douillard F.P."/>
            <person name="Paul Ross R."/>
            <person name="Yang R."/>
            <person name="Briner A.E."/>
            <person name="Felis G.E."/>
            <person name="de Vos W.M."/>
            <person name="Barrangou R."/>
            <person name="Klaenhammer T.R."/>
            <person name="Caufield P.W."/>
            <person name="Cui Y."/>
            <person name="Zhang H."/>
            <person name="O'Toole P.W."/>
        </authorList>
    </citation>
    <scope>NUCLEOTIDE SEQUENCE [LARGE SCALE GENOMIC DNA]</scope>
    <source>
        <strain evidence="5 6">DSM 15946</strain>
    </source>
</reference>
<dbReference type="Proteomes" id="UP000050816">
    <property type="component" value="Unassembled WGS sequence"/>
</dbReference>
<dbReference type="GO" id="GO:0003746">
    <property type="term" value="F:translation elongation factor activity"/>
    <property type="evidence" value="ECO:0007669"/>
    <property type="project" value="UniProtKB-KW"/>
</dbReference>
<dbReference type="PANTHER" id="PTHR43261">
    <property type="entry name" value="TRANSLATION ELONGATION FACTOR G-RELATED"/>
    <property type="match status" value="1"/>
</dbReference>
<dbReference type="InterPro" id="IPR041095">
    <property type="entry name" value="EFG_II"/>
</dbReference>
<dbReference type="SUPFAM" id="SSF54211">
    <property type="entry name" value="Ribosomal protein S5 domain 2-like"/>
    <property type="match status" value="1"/>
</dbReference>
<dbReference type="Pfam" id="PF00679">
    <property type="entry name" value="EFG_C"/>
    <property type="match status" value="1"/>
</dbReference>
<evidence type="ECO:0000256" key="2">
    <source>
        <dbReference type="ARBA" id="ARBA00022917"/>
    </source>
</evidence>
<keyword evidence="2" id="KW-0648">Protein biosynthesis</keyword>
<dbReference type="InterPro" id="IPR035647">
    <property type="entry name" value="EFG_III/V"/>
</dbReference>
<dbReference type="GO" id="GO:0005525">
    <property type="term" value="F:GTP binding"/>
    <property type="evidence" value="ECO:0007669"/>
    <property type="project" value="UniProtKB-KW"/>
</dbReference>
<dbReference type="PANTHER" id="PTHR43261:SF1">
    <property type="entry name" value="RIBOSOME-RELEASING FACTOR 2, MITOCHONDRIAL"/>
    <property type="match status" value="1"/>
</dbReference>
<dbReference type="InterPro" id="IPR009000">
    <property type="entry name" value="Transl_B-barrel_sf"/>
</dbReference>
<dbReference type="SMART" id="SM00838">
    <property type="entry name" value="EFG_C"/>
    <property type="match status" value="1"/>
</dbReference>
<dbReference type="SUPFAM" id="SSF54980">
    <property type="entry name" value="EF-G C-terminal domain-like"/>
    <property type="match status" value="2"/>
</dbReference>
<keyword evidence="5" id="KW-0251">Elongation factor</keyword>
<dbReference type="PATRIC" id="fig|1423760.3.peg.1295"/>
<dbReference type="SUPFAM" id="SSF50447">
    <property type="entry name" value="Translation proteins"/>
    <property type="match status" value="1"/>
</dbReference>
<dbReference type="Pfam" id="PF00009">
    <property type="entry name" value="GTP_EFTU"/>
    <property type="match status" value="1"/>
</dbReference>
<dbReference type="Gene3D" id="2.40.30.10">
    <property type="entry name" value="Translation factors"/>
    <property type="match status" value="1"/>
</dbReference>
<proteinExistence type="predicted"/>
<evidence type="ECO:0000313" key="6">
    <source>
        <dbReference type="Proteomes" id="UP000050816"/>
    </source>
</evidence>
<dbReference type="EMBL" id="AZFK01000025">
    <property type="protein sequence ID" value="KRL90886.1"/>
    <property type="molecule type" value="Genomic_DNA"/>
</dbReference>
<evidence type="ECO:0000256" key="1">
    <source>
        <dbReference type="ARBA" id="ARBA00022741"/>
    </source>
</evidence>
<dbReference type="PROSITE" id="PS51722">
    <property type="entry name" value="G_TR_2"/>
    <property type="match status" value="1"/>
</dbReference>
<evidence type="ECO:0000313" key="5">
    <source>
        <dbReference type="EMBL" id="KRL90886.1"/>
    </source>
</evidence>
<dbReference type="InterPro" id="IPR005225">
    <property type="entry name" value="Small_GTP-bd"/>
</dbReference>
<dbReference type="InterPro" id="IPR000795">
    <property type="entry name" value="T_Tr_GTP-bd_dom"/>
</dbReference>
<dbReference type="Gene3D" id="3.30.230.10">
    <property type="match status" value="1"/>
</dbReference>
<evidence type="ECO:0000259" key="4">
    <source>
        <dbReference type="PROSITE" id="PS51722"/>
    </source>
</evidence>
<gene>
    <name evidence="5" type="ORF">FC43_GL001226</name>
</gene>
<organism evidence="5 6">
    <name type="scientific">Limosilactobacillus ingluviei DSM 15946</name>
    <dbReference type="NCBI Taxonomy" id="1423760"/>
    <lineage>
        <taxon>Bacteria</taxon>
        <taxon>Bacillati</taxon>
        <taxon>Bacillota</taxon>
        <taxon>Bacilli</taxon>
        <taxon>Lactobacillales</taxon>
        <taxon>Lactobacillaceae</taxon>
        <taxon>Limosilactobacillus</taxon>
    </lineage>
</organism>
<dbReference type="Gene3D" id="3.40.50.300">
    <property type="entry name" value="P-loop containing nucleotide triphosphate hydrolases"/>
    <property type="match status" value="1"/>
</dbReference>
<dbReference type="GO" id="GO:0032790">
    <property type="term" value="P:ribosome disassembly"/>
    <property type="evidence" value="ECO:0007669"/>
    <property type="project" value="TreeGrafter"/>
</dbReference>
<dbReference type="InterPro" id="IPR020568">
    <property type="entry name" value="Ribosomal_Su5_D2-typ_SF"/>
</dbReference>
<accession>A0A0R1UBV7</accession>
<feature type="domain" description="Tr-type G" evidence="4">
    <location>
        <begin position="11"/>
        <end position="247"/>
    </location>
</feature>
<dbReference type="Pfam" id="PF14492">
    <property type="entry name" value="EFG_III"/>
    <property type="match status" value="1"/>
</dbReference>
<sequence>MIFFKEVTAMTKQATIGLMAHVDAGKTTLAEGMLYQAGTIRQAGRVDLGNTFLDPEALEKQRGITIFDHQAELVVDDWQFTLLDTPGHVDFAPAVERVLAILDLAVLVVSASDGIQSHTRTLWELLAAHQVPTCVFINKIDQAGAQPAQVLADLQAEFGAAVIPFNQATALAKQPAATAEAIAMQGDEAVLDEYLTTGTVPATVVTKLVAARQVVPVYFGAALHQTGVQELLQGLTTWTPAFVPAPTMAARVFKISHAADGTRLTWLKVLGDELVAKQILAGEKADQLRRYNGAQFQIVPRALAGEVVAVAGPQQTYPGQGLGASADAAPASLRPVLNYAVQMAAADFAAVRAALTELADEEPLLHLLVNQELGTLTLQLMGEVQVEVLTALLKARFGLTVTLVPAGIVYRETITAPVEGVGHYEPLRHYAEAHLLLEPGAPGSGVQVATATREEVLAHNLQSQVLAALRAKEHRGVLIGAPLTDVKITLVGGRGHLKHTSGGDFRQATWRAVRQGLMILRAQGKVALLEPWYDFTLRLPAAQVGRALTDVQRFGGSLQLPAQLPTGDELVQLTGRAPVAALRDYPTTVRGYTHGRGQLAVRFGGFHPAQDPAAIEAAANYDPVADLENPPGSVFCAHGAGYPVAWDQVPQAMHCPYFIPAVMAAQN</sequence>
<evidence type="ECO:0000256" key="3">
    <source>
        <dbReference type="ARBA" id="ARBA00023134"/>
    </source>
</evidence>
<dbReference type="PRINTS" id="PR00315">
    <property type="entry name" value="ELONGATNFCT"/>
</dbReference>
<protein>
    <submittedName>
        <fullName evidence="5">Elongation factor G</fullName>
    </submittedName>
</protein>
<dbReference type="SUPFAM" id="SSF52540">
    <property type="entry name" value="P-loop containing nucleoside triphosphate hydrolases"/>
    <property type="match status" value="1"/>
</dbReference>
<dbReference type="GO" id="GO:0003924">
    <property type="term" value="F:GTPase activity"/>
    <property type="evidence" value="ECO:0007669"/>
    <property type="project" value="InterPro"/>
</dbReference>
<dbReference type="Gene3D" id="3.30.70.240">
    <property type="match status" value="1"/>
</dbReference>
<dbReference type="InterPro" id="IPR027417">
    <property type="entry name" value="P-loop_NTPase"/>
</dbReference>
<dbReference type="InterPro" id="IPR014721">
    <property type="entry name" value="Ribsml_uS5_D2-typ_fold_subgr"/>
</dbReference>
<dbReference type="Gene3D" id="3.30.70.870">
    <property type="entry name" value="Elongation Factor G (Translational Gtpase), domain 3"/>
    <property type="match status" value="1"/>
</dbReference>
<name>A0A0R1UBV7_9LACO</name>
<dbReference type="Pfam" id="PF03764">
    <property type="entry name" value="EFG_IV"/>
    <property type="match status" value="1"/>
</dbReference>
<dbReference type="SMART" id="SM00889">
    <property type="entry name" value="EFG_IV"/>
    <property type="match status" value="1"/>
</dbReference>
<dbReference type="InterPro" id="IPR000640">
    <property type="entry name" value="EFG_V-like"/>
</dbReference>